<dbReference type="InterPro" id="IPR036291">
    <property type="entry name" value="NAD(P)-bd_dom_sf"/>
</dbReference>
<dbReference type="InterPro" id="IPR013549">
    <property type="entry name" value="DUF1731"/>
</dbReference>
<dbReference type="PANTHER" id="PTHR11092">
    <property type="entry name" value="SUGAR NUCLEOTIDE EPIMERASE RELATED"/>
    <property type="match status" value="1"/>
</dbReference>
<protein>
    <recommendedName>
        <fullName evidence="6">NAD-dependent epimerase/dehydratase</fullName>
    </recommendedName>
</protein>
<dbReference type="HOGENOM" id="CLU_047373_0_0_11"/>
<dbReference type="InterPro" id="IPR001509">
    <property type="entry name" value="Epimerase_deHydtase"/>
</dbReference>
<feature type="domain" description="DUF1731" evidence="3">
    <location>
        <begin position="248"/>
        <end position="296"/>
    </location>
</feature>
<name>D6ZCE3_SEGRD</name>
<comment type="similarity">
    <text evidence="1">Belongs to the NAD(P)-dependent epimerase/dehydratase family. SDR39U1 subfamily.</text>
</comment>
<dbReference type="RefSeq" id="WP_013139561.1">
    <property type="nucleotide sequence ID" value="NC_014168.1"/>
</dbReference>
<dbReference type="Pfam" id="PF01370">
    <property type="entry name" value="Epimerase"/>
    <property type="match status" value="1"/>
</dbReference>
<dbReference type="eggNOG" id="COG1090">
    <property type="taxonomic scope" value="Bacteria"/>
</dbReference>
<dbReference type="InterPro" id="IPR010099">
    <property type="entry name" value="SDR39U1"/>
</dbReference>
<dbReference type="PANTHER" id="PTHR11092:SF0">
    <property type="entry name" value="EPIMERASE FAMILY PROTEIN SDR39U1"/>
    <property type="match status" value="1"/>
</dbReference>
<evidence type="ECO:0000259" key="2">
    <source>
        <dbReference type="Pfam" id="PF01370"/>
    </source>
</evidence>
<dbReference type="KEGG" id="srt:Srot_2678"/>
<sequence length="298" mass="31350">MKVVIAGGTGALGSRLADDLAGRGHEVVVLTRSPKPAAAHRQVQWDGRNVGPWAAELSGAALVNLAGEIVDRPPTKKNIQLLTDSRVRPTQALVAASQQLEQPISVWLQGSTLAIYGDAGDAELTEDTPVREGLPQMTGVALPWEAASEGAVAGSKAILRTSIVLAAGSPALDKLAALARFGLGGKVGSGKQWFSWVHIADWLAIARFALDGKVQGLVHATAPNPVRNAEFMAELRRALHRPWAPPSPAFAVRLAAPLLRTDPALALSGRRGVPERLTQAGFPFRFPTLGPALDDLLG</sequence>
<dbReference type="Gene3D" id="3.40.50.720">
    <property type="entry name" value="NAD(P)-binding Rossmann-like Domain"/>
    <property type="match status" value="1"/>
</dbReference>
<evidence type="ECO:0000259" key="3">
    <source>
        <dbReference type="Pfam" id="PF08338"/>
    </source>
</evidence>
<dbReference type="STRING" id="640132.Srot_2678"/>
<accession>D6ZCE3</accession>
<dbReference type="Pfam" id="PF08338">
    <property type="entry name" value="DUF1731"/>
    <property type="match status" value="1"/>
</dbReference>
<proteinExistence type="inferred from homology"/>
<gene>
    <name evidence="4" type="ordered locus">Srot_2678</name>
</gene>
<dbReference type="OrthoDB" id="9801773at2"/>
<evidence type="ECO:0000313" key="4">
    <source>
        <dbReference type="EMBL" id="ADG99112.1"/>
    </source>
</evidence>
<dbReference type="NCBIfam" id="TIGR01777">
    <property type="entry name" value="yfcH"/>
    <property type="match status" value="1"/>
</dbReference>
<feature type="domain" description="NAD-dependent epimerase/dehydratase" evidence="2">
    <location>
        <begin position="3"/>
        <end position="212"/>
    </location>
</feature>
<organism evidence="4 5">
    <name type="scientific">Segniliparus rotundus (strain ATCC BAA-972 / CDC 1076 / CIP 108378 / DSM 44985 / JCM 13578)</name>
    <dbReference type="NCBI Taxonomy" id="640132"/>
    <lineage>
        <taxon>Bacteria</taxon>
        <taxon>Bacillati</taxon>
        <taxon>Actinomycetota</taxon>
        <taxon>Actinomycetes</taxon>
        <taxon>Mycobacteriales</taxon>
        <taxon>Segniliparaceae</taxon>
        <taxon>Segniliparus</taxon>
    </lineage>
</organism>
<evidence type="ECO:0000313" key="5">
    <source>
        <dbReference type="Proteomes" id="UP000002247"/>
    </source>
</evidence>
<evidence type="ECO:0000256" key="1">
    <source>
        <dbReference type="ARBA" id="ARBA00009353"/>
    </source>
</evidence>
<dbReference type="SUPFAM" id="SSF51735">
    <property type="entry name" value="NAD(P)-binding Rossmann-fold domains"/>
    <property type="match status" value="1"/>
</dbReference>
<evidence type="ECO:0008006" key="6">
    <source>
        <dbReference type="Google" id="ProtNLM"/>
    </source>
</evidence>
<dbReference type="AlphaFoldDB" id="D6ZCE3"/>
<reference evidence="4 5" key="1">
    <citation type="journal article" date="2010" name="Stand. Genomic Sci.">
        <title>Complete genome sequence of Segniliparus rotundus type strain (CDC 1076).</title>
        <authorList>
            <person name="Sikorski J."/>
            <person name="Lapidus A."/>
            <person name="Copeland A."/>
            <person name="Misra M."/>
            <person name="Glavina Del Rio T."/>
            <person name="Nolan M."/>
            <person name="Lucas S."/>
            <person name="Chen F."/>
            <person name="Tice H."/>
            <person name="Cheng J.F."/>
            <person name="Jando M."/>
            <person name="Schneider S."/>
            <person name="Bruce D."/>
            <person name="Goodwin L."/>
            <person name="Pitluck S."/>
            <person name="Liolios K."/>
            <person name="Mikhailova N."/>
            <person name="Pati A."/>
            <person name="Ivanova N."/>
            <person name="Mavromatis K."/>
            <person name="Chen A."/>
            <person name="Palaniappan K."/>
            <person name="Chertkov O."/>
            <person name="Land M."/>
            <person name="Hauser L."/>
            <person name="Chang Y.J."/>
            <person name="Jeffries C.D."/>
            <person name="Brettin T."/>
            <person name="Detter J.C."/>
            <person name="Han C."/>
            <person name="Rohde M."/>
            <person name="Goker M."/>
            <person name="Bristow J."/>
            <person name="Eisen J.A."/>
            <person name="Markowitz V."/>
            <person name="Hugenholtz P."/>
            <person name="Kyrpides N.C."/>
            <person name="Klenk H.P."/>
        </authorList>
    </citation>
    <scope>NUCLEOTIDE SEQUENCE [LARGE SCALE GENOMIC DNA]</scope>
    <source>
        <strain evidence="5">ATCC BAA-972 / CDC 1076 / CIP 108378 / DSM 44985 / JCM 13578</strain>
    </source>
</reference>
<dbReference type="EMBL" id="CP001958">
    <property type="protein sequence ID" value="ADG99112.1"/>
    <property type="molecule type" value="Genomic_DNA"/>
</dbReference>
<dbReference type="Proteomes" id="UP000002247">
    <property type="component" value="Chromosome"/>
</dbReference>
<keyword evidence="5" id="KW-1185">Reference proteome</keyword>